<dbReference type="Proteomes" id="UP000007815">
    <property type="component" value="Unassembled WGS sequence"/>
</dbReference>
<organism evidence="1 2">
    <name type="scientific">Streptococcus ratti FA-1 = DSM 20564</name>
    <dbReference type="NCBI Taxonomy" id="699248"/>
    <lineage>
        <taxon>Bacteria</taxon>
        <taxon>Bacillati</taxon>
        <taxon>Bacillota</taxon>
        <taxon>Bacilli</taxon>
        <taxon>Lactobacillales</taxon>
        <taxon>Streptococcaceae</taxon>
        <taxon>Streptococcus</taxon>
    </lineage>
</organism>
<sequence>MQILSVASNERKQRSDPVLTQKTGSIISVMGKITAEIIELFECIQKNHMTYNEKRSNKGLKQKVSNLHFLW</sequence>
<reference evidence="1 2" key="1">
    <citation type="submission" date="2009-12" db="EMBL/GenBank/DDBJ databases">
        <authorList>
            <person name="Lefebure T."/>
            <person name="Cornejo O.E."/>
            <person name="Pavinski Bitar P.D."/>
            <person name="Lang P."/>
            <person name="Stanhope M.J."/>
        </authorList>
    </citation>
    <scope>NUCLEOTIDE SEQUENCE [LARGE SCALE GENOMIC DNA]</scope>
    <source>
        <strain evidence="1 2">FA-1</strain>
    </source>
</reference>
<gene>
    <name evidence="1" type="ORF">SRA_00118</name>
</gene>
<accession>A0ABN0GXB9</accession>
<dbReference type="EMBL" id="AJTZ01000002">
    <property type="protein sequence ID" value="EJN95061.1"/>
    <property type="molecule type" value="Genomic_DNA"/>
</dbReference>
<protein>
    <recommendedName>
        <fullName evidence="3">Transposase</fullName>
    </recommendedName>
</protein>
<evidence type="ECO:0000313" key="1">
    <source>
        <dbReference type="EMBL" id="EJN95061.1"/>
    </source>
</evidence>
<proteinExistence type="predicted"/>
<keyword evidence="2" id="KW-1185">Reference proteome</keyword>
<evidence type="ECO:0008006" key="3">
    <source>
        <dbReference type="Google" id="ProtNLM"/>
    </source>
</evidence>
<evidence type="ECO:0000313" key="2">
    <source>
        <dbReference type="Proteomes" id="UP000007815"/>
    </source>
</evidence>
<name>A0ABN0GXB9_STRRT</name>
<comment type="caution">
    <text evidence="1">The sequence shown here is derived from an EMBL/GenBank/DDBJ whole genome shotgun (WGS) entry which is preliminary data.</text>
</comment>